<accession>A0AAP0EY87</accession>
<evidence type="ECO:0000259" key="3">
    <source>
        <dbReference type="Pfam" id="PF22917"/>
    </source>
</evidence>
<dbReference type="FunFam" id="3.40.50.720:FF:000808">
    <property type="entry name" value="Iridoid synthase"/>
    <property type="match status" value="3"/>
</dbReference>
<dbReference type="Pfam" id="PF22917">
    <property type="entry name" value="PRISE"/>
    <property type="match status" value="4"/>
</dbReference>
<dbReference type="InterPro" id="IPR055222">
    <property type="entry name" value="PRISE-like_Rossmann-fold"/>
</dbReference>
<evidence type="ECO:0000313" key="4">
    <source>
        <dbReference type="EMBL" id="KAK9097239.1"/>
    </source>
</evidence>
<dbReference type="GO" id="GO:0016627">
    <property type="term" value="F:oxidoreductase activity, acting on the CH-CH group of donors"/>
    <property type="evidence" value="ECO:0007669"/>
    <property type="project" value="UniProtKB-ARBA"/>
</dbReference>
<evidence type="ECO:0000313" key="5">
    <source>
        <dbReference type="Proteomes" id="UP001417504"/>
    </source>
</evidence>
<sequence length="1468" mass="166198">MEVSYELMCIGVCPIVILKKLDEHEVPLKYQSVALVVGVTGIVGNSLAEILPCSDTPGGPWKVYGVARRPRPSWNADNRMEYIQCDVSDTEEAQSKLSPLTDITHIFYVTWIQRPTEADNIEINSLMLKNVLQSVIPNAHNLQHICLQTGIKHYFGPFESLGKIKQHDSPFVEDVPRLNAPNFYYAQEDILFDEIKRKEGLTWSVHRPGFILGFSPYSLANLVGSLCVYAAICKHEGTPLRFPGARVAWEGYYNDVSDADLIAEQEIWAAVDPYAKNEAFNCSNGDMFKWKHLWKVLGEQFGVECAKFEEGLSFQGMMKDKGGVWDEIVRENELYPTKLEEVGAWQIIDAILSLNEPYMKKLDEDEVPRKYQSVALVVGVTGVVGNSLAEILPLSDTPGGPWKVYGVARRPRLPWSSDHPIEYVQCDILNTQEAQSKLSPLTDITHIFYVTWASCPTEAENIEANSLMLKNVLQSVIPNAPNLQHICLQTGLKHYFGPFDSIGKIKRHDSPFEEDMPRLSTPNFYYPQEDILFDEIKRKDDLTWSVHRPGIIFGFSPCGLVNMVRTLCVYAAICKHEGTPLRFPGTKEAWEGYNDVSDADLIAEQEIWAAVDPNAKNKAFNCSNGDVFKWKHLWKVLGEQFGVECAEFDEGCMSLQEMMKDKGGVWDEIVRENELLYPSKLEEVGVWGFIDAMFSINEPYLASMNKSKEHGFLGFRNSANAFISWIDKYKKKIDEDDAPRKYQSVALVVGVTGIVGNSLAEILPLSDTPGGPWKVYGVARRPRPSWSSDHAIHYIQCDVSDTQQAQSKLSPLTDITHIFYTTWAPRPTEAENIKTNSSMLKNVLHSILPNAPNLQHVCLQTGRKHYIGSEELFGKIKHHDPPFHEHLPRLDYPNFYYALEDALFDEIEKKEGLTWSVHRPGTIFGFSPYSLMNVVGTLCVYAAICKYEGGVLRFPGTRAAWEGYSDVSDADLIAEQQIWAAVDPYAKNEAFNCSNGDVFKWKHLWKVLGEQFEVEYGEFEEGGGVWDEIVRENELCPTRLEEVGVWWFVDAIFSVTEPLLDSMNKSKEHGFFGFRNSTNSFISWIDKMKASKIKKFEEGQGPTEFQSVGLVVGVTGIVGNSLAEILPLSDTPGGPWKVYGIARRPRPAWNADHPVEYIQCDVSDPQDTLTKLSPLTDITHIFYVTWAARPTEEESCEVNGIMFRNVLKAVIPNAPNLKHICLQTGTKHYIGPFDWADKVKPHEPPFSEELPRLSSPNFYYTLEDVLFEEVEKKEGVTWSVHRPGPIFGFSPYSLMNVIGTLCVYATICKHEGQPLRFPGTRAVWDGYYDASDADLIAEQEIWAAVDPYARNEAFNCLNGDVFKWKHLWKVLGEQFDVECAEFEEGVSLQEMMKDKGGVWDEIVRENELCPTKLVEVGVWWFVDTIFGAKETMLSSMNKSKEHGFLGFRNSKNSFITWIDRLKAHKIVP</sequence>
<keyword evidence="5" id="KW-1185">Reference proteome</keyword>
<dbReference type="PANTHER" id="PTHR32487">
    <property type="entry name" value="3-OXO-DELTA(4,5)-STEROID 5-BETA-REDUCTASE"/>
    <property type="match status" value="1"/>
</dbReference>
<keyword evidence="1" id="KW-0521">NADP</keyword>
<evidence type="ECO:0000256" key="1">
    <source>
        <dbReference type="ARBA" id="ARBA00022857"/>
    </source>
</evidence>
<dbReference type="InterPro" id="IPR036291">
    <property type="entry name" value="NAD(P)-bd_dom_sf"/>
</dbReference>
<dbReference type="SUPFAM" id="SSF51735">
    <property type="entry name" value="NAD(P)-binding Rossmann-fold domains"/>
    <property type="match status" value="4"/>
</dbReference>
<dbReference type="CDD" id="cd08948">
    <property type="entry name" value="5beta-POR_like_SDR_a"/>
    <property type="match status" value="4"/>
</dbReference>
<dbReference type="Gene3D" id="3.40.50.720">
    <property type="entry name" value="NAD(P)-binding Rossmann-like Domain"/>
    <property type="match status" value="4"/>
</dbReference>
<organism evidence="4 5">
    <name type="scientific">Stephania japonica</name>
    <dbReference type="NCBI Taxonomy" id="461633"/>
    <lineage>
        <taxon>Eukaryota</taxon>
        <taxon>Viridiplantae</taxon>
        <taxon>Streptophyta</taxon>
        <taxon>Embryophyta</taxon>
        <taxon>Tracheophyta</taxon>
        <taxon>Spermatophyta</taxon>
        <taxon>Magnoliopsida</taxon>
        <taxon>Ranunculales</taxon>
        <taxon>Menispermaceae</taxon>
        <taxon>Menispermoideae</taxon>
        <taxon>Cissampelideae</taxon>
        <taxon>Stephania</taxon>
    </lineage>
</organism>
<feature type="domain" description="PRISE-like Rossmann-fold" evidence="3">
    <location>
        <begin position="34"/>
        <end position="311"/>
    </location>
</feature>
<proteinExistence type="predicted"/>
<dbReference type="EMBL" id="JBBNAE010000009">
    <property type="protein sequence ID" value="KAK9097239.1"/>
    <property type="molecule type" value="Genomic_DNA"/>
</dbReference>
<keyword evidence="2" id="KW-0560">Oxidoreductase</keyword>
<protein>
    <recommendedName>
        <fullName evidence="3">PRISE-like Rossmann-fold domain-containing protein</fullName>
    </recommendedName>
</protein>
<reference evidence="4 5" key="1">
    <citation type="submission" date="2024-01" db="EMBL/GenBank/DDBJ databases">
        <title>Genome assemblies of Stephania.</title>
        <authorList>
            <person name="Yang L."/>
        </authorList>
    </citation>
    <scope>NUCLEOTIDE SEQUENCE [LARGE SCALE GENOMIC DNA]</scope>
    <source>
        <strain evidence="4">QJT</strain>
        <tissue evidence="4">Leaf</tissue>
    </source>
</reference>
<comment type="caution">
    <text evidence="4">The sequence shown here is derived from an EMBL/GenBank/DDBJ whole genome shotgun (WGS) entry which is preliminary data.</text>
</comment>
<dbReference type="PANTHER" id="PTHR32487:SF0">
    <property type="entry name" value="3-OXO-DELTA(4,5)-STEROID 5-BETA-REDUCTASE"/>
    <property type="match status" value="1"/>
</dbReference>
<dbReference type="Proteomes" id="UP001417504">
    <property type="component" value="Unassembled WGS sequence"/>
</dbReference>
<feature type="domain" description="PRISE-like Rossmann-fold" evidence="3">
    <location>
        <begin position="804"/>
        <end position="1029"/>
    </location>
</feature>
<feature type="domain" description="PRISE-like Rossmann-fold" evidence="3">
    <location>
        <begin position="375"/>
        <end position="651"/>
    </location>
</feature>
<feature type="domain" description="PRISE-like Rossmann-fold" evidence="3">
    <location>
        <begin position="1170"/>
        <end position="1468"/>
    </location>
</feature>
<evidence type="ECO:0000256" key="2">
    <source>
        <dbReference type="ARBA" id="ARBA00023002"/>
    </source>
</evidence>
<gene>
    <name evidence="4" type="ORF">Sjap_022736</name>
</gene>
<dbReference type="GO" id="GO:0006629">
    <property type="term" value="P:lipid metabolic process"/>
    <property type="evidence" value="ECO:0007669"/>
    <property type="project" value="UniProtKB-ARBA"/>
</dbReference>
<name>A0AAP0EY87_9MAGN</name>